<dbReference type="GO" id="GO:0005576">
    <property type="term" value="C:extracellular region"/>
    <property type="evidence" value="ECO:0007669"/>
    <property type="project" value="UniProtKB-SubCell"/>
</dbReference>
<dbReference type="STRING" id="709032.Sulku_2065"/>
<dbReference type="EMBL" id="CP002355">
    <property type="protein sequence ID" value="ADR34725.1"/>
    <property type="molecule type" value="Genomic_DNA"/>
</dbReference>
<evidence type="ECO:0000313" key="6">
    <source>
        <dbReference type="Proteomes" id="UP000008721"/>
    </source>
</evidence>
<dbReference type="RefSeq" id="WP_013460922.1">
    <property type="nucleotide sequence ID" value="NC_014762.1"/>
</dbReference>
<keyword evidence="2" id="KW-0964">Secreted</keyword>
<accession>E4U2W1</accession>
<dbReference type="Pfam" id="PF13946">
    <property type="entry name" value="DUF4214"/>
    <property type="match status" value="1"/>
</dbReference>
<dbReference type="InterPro" id="IPR001343">
    <property type="entry name" value="Hemolysn_Ca-bd"/>
</dbReference>
<dbReference type="PANTHER" id="PTHR38340:SF1">
    <property type="entry name" value="S-LAYER PROTEIN"/>
    <property type="match status" value="1"/>
</dbReference>
<gene>
    <name evidence="5" type="ordered locus">Sulku_2065</name>
</gene>
<reference evidence="5 6" key="1">
    <citation type="journal article" date="2012" name="Stand. Genomic Sci.">
        <title>Complete genome sequence of the sulfur compounds oxidizing chemolithoautotroph Sulfuricurvum kujiense type strain (YK-1(T)).</title>
        <authorList>
            <person name="Han C."/>
            <person name="Kotsyurbenko O."/>
            <person name="Chertkov O."/>
            <person name="Held B."/>
            <person name="Lapidus A."/>
            <person name="Nolan M."/>
            <person name="Lucas S."/>
            <person name="Hammon N."/>
            <person name="Deshpande S."/>
            <person name="Cheng J.F."/>
            <person name="Tapia R."/>
            <person name="Goodwin L.A."/>
            <person name="Pitluck S."/>
            <person name="Liolios K."/>
            <person name="Pagani I."/>
            <person name="Ivanova N."/>
            <person name="Mavromatis K."/>
            <person name="Mikhailova N."/>
            <person name="Pati A."/>
            <person name="Chen A."/>
            <person name="Palaniappan K."/>
            <person name="Land M."/>
            <person name="Hauser L."/>
            <person name="Chang Y.J."/>
            <person name="Jeffries C.D."/>
            <person name="Brambilla E.M."/>
            <person name="Rohde M."/>
            <person name="Spring S."/>
            <person name="Sikorski J."/>
            <person name="Goker M."/>
            <person name="Woyke T."/>
            <person name="Bristow J."/>
            <person name="Eisen J.A."/>
            <person name="Markowitz V."/>
            <person name="Hugenholtz P."/>
            <person name="Kyrpides N.C."/>
            <person name="Klenk H.P."/>
            <person name="Detter J.C."/>
        </authorList>
    </citation>
    <scope>NUCLEOTIDE SEQUENCE [LARGE SCALE GENOMIC DNA]</scope>
    <source>
        <strain evidence="6">ATCC BAA-921 / DSM 16994 / JCM 11577 / YK-1</strain>
    </source>
</reference>
<proteinExistence type="predicted"/>
<dbReference type="OrthoDB" id="5360696at2"/>
<dbReference type="InterPro" id="IPR025282">
    <property type="entry name" value="DUF4214"/>
</dbReference>
<dbReference type="InterPro" id="IPR050557">
    <property type="entry name" value="RTX_toxin/Mannuronan_C5-epim"/>
</dbReference>
<feature type="domain" description="DUF4214" evidence="4">
    <location>
        <begin position="190"/>
        <end position="257"/>
    </location>
</feature>
<keyword evidence="6" id="KW-1185">Reference proteome</keyword>
<evidence type="ECO:0000259" key="4">
    <source>
        <dbReference type="Pfam" id="PF13946"/>
    </source>
</evidence>
<dbReference type="GO" id="GO:0005509">
    <property type="term" value="F:calcium ion binding"/>
    <property type="evidence" value="ECO:0007669"/>
    <property type="project" value="InterPro"/>
</dbReference>
<evidence type="ECO:0000256" key="3">
    <source>
        <dbReference type="SAM" id="MobiDB-lite"/>
    </source>
</evidence>
<dbReference type="InterPro" id="IPR018511">
    <property type="entry name" value="Hemolysin-typ_Ca-bd_CS"/>
</dbReference>
<dbReference type="InterPro" id="IPR011049">
    <property type="entry name" value="Serralysin-like_metalloprot_C"/>
</dbReference>
<dbReference type="AlphaFoldDB" id="E4U2W1"/>
<feature type="compositionally biased region" description="Basic and acidic residues" evidence="3">
    <location>
        <begin position="54"/>
        <end position="67"/>
    </location>
</feature>
<dbReference type="KEGG" id="sku:Sulku_2065"/>
<comment type="subcellular location">
    <subcellularLocation>
        <location evidence="1">Secreted</location>
    </subcellularLocation>
</comment>
<dbReference type="Gene3D" id="2.150.10.10">
    <property type="entry name" value="Serralysin-like metalloprotease, C-terminal"/>
    <property type="match status" value="1"/>
</dbReference>
<evidence type="ECO:0000256" key="1">
    <source>
        <dbReference type="ARBA" id="ARBA00004613"/>
    </source>
</evidence>
<dbReference type="PANTHER" id="PTHR38340">
    <property type="entry name" value="S-LAYER PROTEIN"/>
    <property type="match status" value="1"/>
</dbReference>
<organism evidence="5 6">
    <name type="scientific">Sulfuricurvum kujiense (strain ATCC BAA-921 / DSM 16994 / JCM 11577 / YK-1)</name>
    <dbReference type="NCBI Taxonomy" id="709032"/>
    <lineage>
        <taxon>Bacteria</taxon>
        <taxon>Pseudomonadati</taxon>
        <taxon>Campylobacterota</taxon>
        <taxon>Epsilonproteobacteria</taxon>
        <taxon>Campylobacterales</taxon>
        <taxon>Sulfurimonadaceae</taxon>
        <taxon>Sulfuricurvum</taxon>
    </lineage>
</organism>
<evidence type="ECO:0000313" key="5">
    <source>
        <dbReference type="EMBL" id="ADR34725.1"/>
    </source>
</evidence>
<evidence type="ECO:0000256" key="2">
    <source>
        <dbReference type="ARBA" id="ARBA00022525"/>
    </source>
</evidence>
<sequence length="279" mass="30342">MSAYETNEIEDDYLHSDSSVDAETHNDSFRSQDDDDVLEGGIEDDFFSSGLGNDHLDGGEGDDHLDGGEGDDDLSGGSGHNTLLGGNGTDTAVYTYSRNHVDIHDNDDGTYTVTDGTFEDTLSGVEHISFSDGSMSVDYAIEIRAHQEEIARFYNALFERDPDEDGLAYWVNNLTDPAIGGGGSNIQSIAQAFTQSTEFQALYGADVSNSDFVNLLYQNILHRTADQSGYDYWLNEINETGDRGSMIVGFSNSVEYASETASSIDNFLATVTLNNYILG</sequence>
<dbReference type="PRINTS" id="PR00313">
    <property type="entry name" value="CABNDNGRPT"/>
</dbReference>
<dbReference type="PROSITE" id="PS00330">
    <property type="entry name" value="HEMOLYSIN_CALCIUM"/>
    <property type="match status" value="1"/>
</dbReference>
<feature type="region of interest" description="Disordered" evidence="3">
    <location>
        <begin position="1"/>
        <end position="86"/>
    </location>
</feature>
<dbReference type="SUPFAM" id="SSF51120">
    <property type="entry name" value="beta-Roll"/>
    <property type="match status" value="1"/>
</dbReference>
<protein>
    <recommendedName>
        <fullName evidence="4">DUF4214 domain-containing protein</fullName>
    </recommendedName>
</protein>
<feature type="compositionally biased region" description="Acidic residues" evidence="3">
    <location>
        <begin position="33"/>
        <end position="46"/>
    </location>
</feature>
<dbReference type="Pfam" id="PF00353">
    <property type="entry name" value="HemolysinCabind"/>
    <property type="match status" value="2"/>
</dbReference>
<dbReference type="HOGENOM" id="CLU_997221_0_0_7"/>
<feature type="compositionally biased region" description="Basic and acidic residues" evidence="3">
    <location>
        <begin position="22"/>
        <end position="32"/>
    </location>
</feature>
<dbReference type="eggNOG" id="COG2931">
    <property type="taxonomic scope" value="Bacteria"/>
</dbReference>
<name>E4U2W1_SULKY</name>
<dbReference type="Proteomes" id="UP000008721">
    <property type="component" value="Chromosome"/>
</dbReference>